<keyword evidence="9" id="KW-0739">Sodium transport</keyword>
<feature type="transmembrane region" description="Helical" evidence="10">
    <location>
        <begin position="327"/>
        <end position="347"/>
    </location>
</feature>
<keyword evidence="7" id="KW-0406">Ion transport</keyword>
<protein>
    <submittedName>
        <fullName evidence="12">CPA2 family transporter</fullName>
    </submittedName>
</protein>
<feature type="domain" description="Cation/H+ exchanger transmembrane" evidence="11">
    <location>
        <begin position="13"/>
        <end position="373"/>
    </location>
</feature>
<evidence type="ECO:0000256" key="6">
    <source>
        <dbReference type="ARBA" id="ARBA00023053"/>
    </source>
</evidence>
<sequence>MEILIALLLLLAVSISLGKLLERFGITDIVGQIIAGMILGPSLLNIIQPSSLLSGIAEVAIFFILLFIGIEITTETLTNHIKSSIRFTLSSFIIPVILMCIVSIYLLNIPISESIIASVAIGVPSISIISVLIYRYSLIHTEGGLKILSAVIFTDIIAFVILAAVMQSSHLLLTVAGVMIFLLILLYIDRELRYHGRTIRPFFKKLLDNRKEDTIFALVLIMSLLVSAILQVIGITYVLGAVFAGMLIHKTTVGTRTTQMLKDTFRRLNDSFFIPIFFSIAGLEFRIPSSKYIILLVILVGISLLVGGVMNYFNAKRHIRNIPPSEVTGILGSRGAVGIVIASLAFQSSIINSQIYAIILVGTIVMSLIMPLLLSSGRAKRQVAGSSAEA</sequence>
<evidence type="ECO:0000256" key="3">
    <source>
        <dbReference type="ARBA" id="ARBA00022449"/>
    </source>
</evidence>
<keyword evidence="5 10" id="KW-1133">Transmembrane helix</keyword>
<evidence type="ECO:0000256" key="7">
    <source>
        <dbReference type="ARBA" id="ARBA00023065"/>
    </source>
</evidence>
<feature type="transmembrane region" description="Helical" evidence="10">
    <location>
        <begin position="215"/>
        <end position="248"/>
    </location>
</feature>
<evidence type="ECO:0000256" key="1">
    <source>
        <dbReference type="ARBA" id="ARBA00004141"/>
    </source>
</evidence>
<reference evidence="12 13" key="1">
    <citation type="journal article" date="2017" name="Nat. Commun.">
        <title>'ARMAN' archaea depend on association with euryarchaeal host in culture and in situ.</title>
        <authorList>
            <person name="Golyshina O."/>
            <person name="Toshchakov S."/>
            <person name="Makarova K."/>
            <person name="Gavrilov S."/>
            <person name="Korzhenkov A."/>
            <person name="La Cono V."/>
            <person name="Arcadi E."/>
            <person name="Nechitaylo T."/>
            <person name="Ferrer M."/>
            <person name="Kublanov I."/>
            <person name="Wolf Y."/>
            <person name="Yakimov M."/>
            <person name="Golyshin P."/>
            <person name="Slesarev A."/>
            <person name="Kozyavkin S."/>
        </authorList>
    </citation>
    <scope>NUCLEOTIDE SEQUENCE [LARGE SCALE GENOMIC DNA]</scope>
    <source>
        <strain evidence="12 13">Mia14</strain>
    </source>
</reference>
<keyword evidence="13" id="KW-1185">Reference proteome</keyword>
<comment type="subcellular location">
    <subcellularLocation>
        <location evidence="1">Membrane</location>
        <topology evidence="1">Multi-pass membrane protein</topology>
    </subcellularLocation>
</comment>
<feature type="transmembrane region" description="Helical" evidence="10">
    <location>
        <begin position="52"/>
        <end position="73"/>
    </location>
</feature>
<dbReference type="PANTHER" id="PTHR43562">
    <property type="entry name" value="NAPA-TYPE SODIUM/HYDROGEN ANTIPORTER"/>
    <property type="match status" value="1"/>
</dbReference>
<dbReference type="AlphaFoldDB" id="A0A218NM66"/>
<dbReference type="InterPro" id="IPR006153">
    <property type="entry name" value="Cation/H_exchanger_TM"/>
</dbReference>
<accession>A0A218NM66</accession>
<feature type="transmembrane region" description="Helical" evidence="10">
    <location>
        <begin position="114"/>
        <end position="137"/>
    </location>
</feature>
<keyword evidence="8 10" id="KW-0472">Membrane</keyword>
<proteinExistence type="predicted"/>
<dbReference type="RefSeq" id="WP_088819717.1">
    <property type="nucleotide sequence ID" value="NZ_CP019964.1"/>
</dbReference>
<evidence type="ECO:0000259" key="11">
    <source>
        <dbReference type="Pfam" id="PF00999"/>
    </source>
</evidence>
<evidence type="ECO:0000256" key="10">
    <source>
        <dbReference type="SAM" id="Phobius"/>
    </source>
</evidence>
<feature type="transmembrane region" description="Helical" evidence="10">
    <location>
        <begin position="171"/>
        <end position="188"/>
    </location>
</feature>
<keyword evidence="4 10" id="KW-0812">Transmembrane</keyword>
<feature type="transmembrane region" description="Helical" evidence="10">
    <location>
        <begin position="353"/>
        <end position="374"/>
    </location>
</feature>
<feature type="transmembrane region" description="Helical" evidence="10">
    <location>
        <begin position="143"/>
        <end position="164"/>
    </location>
</feature>
<keyword evidence="6" id="KW-0915">Sodium</keyword>
<evidence type="ECO:0000313" key="12">
    <source>
        <dbReference type="EMBL" id="ASI13552.1"/>
    </source>
</evidence>
<dbReference type="InterPro" id="IPR038770">
    <property type="entry name" value="Na+/solute_symporter_sf"/>
</dbReference>
<dbReference type="GO" id="GO:1902600">
    <property type="term" value="P:proton transmembrane transport"/>
    <property type="evidence" value="ECO:0007669"/>
    <property type="project" value="InterPro"/>
</dbReference>
<dbReference type="Proteomes" id="UP000197679">
    <property type="component" value="Chromosome"/>
</dbReference>
<keyword evidence="3" id="KW-0050">Antiport</keyword>
<feature type="transmembrane region" description="Helical" evidence="10">
    <location>
        <begin position="85"/>
        <end position="107"/>
    </location>
</feature>
<evidence type="ECO:0000256" key="2">
    <source>
        <dbReference type="ARBA" id="ARBA00022448"/>
    </source>
</evidence>
<dbReference type="Gene3D" id="1.20.1530.20">
    <property type="match status" value="1"/>
</dbReference>
<organism evidence="12 13">
    <name type="scientific">Candidatus Mancarchaeum acidiphilum</name>
    <dbReference type="NCBI Taxonomy" id="1920749"/>
    <lineage>
        <taxon>Archaea</taxon>
        <taxon>Candidatus Micrarchaeota</taxon>
        <taxon>Candidatus Mancarchaeum</taxon>
    </lineage>
</organism>
<evidence type="ECO:0000256" key="8">
    <source>
        <dbReference type="ARBA" id="ARBA00023136"/>
    </source>
</evidence>
<evidence type="ECO:0000256" key="4">
    <source>
        <dbReference type="ARBA" id="ARBA00022692"/>
    </source>
</evidence>
<dbReference type="OrthoDB" id="12029at2157"/>
<feature type="transmembrane region" description="Helical" evidence="10">
    <location>
        <begin position="293"/>
        <end position="315"/>
    </location>
</feature>
<dbReference type="EMBL" id="CP019964">
    <property type="protein sequence ID" value="ASI13552.1"/>
    <property type="molecule type" value="Genomic_DNA"/>
</dbReference>
<keyword evidence="2" id="KW-0813">Transport</keyword>
<evidence type="ECO:0000256" key="9">
    <source>
        <dbReference type="ARBA" id="ARBA00023201"/>
    </source>
</evidence>
<dbReference type="Pfam" id="PF00999">
    <property type="entry name" value="Na_H_Exchanger"/>
    <property type="match status" value="1"/>
</dbReference>
<dbReference type="GO" id="GO:0015297">
    <property type="term" value="F:antiporter activity"/>
    <property type="evidence" value="ECO:0007669"/>
    <property type="project" value="UniProtKB-KW"/>
</dbReference>
<evidence type="ECO:0000256" key="5">
    <source>
        <dbReference type="ARBA" id="ARBA00022989"/>
    </source>
</evidence>
<gene>
    <name evidence="12" type="ORF">Mia14_0218</name>
</gene>
<dbReference type="GO" id="GO:0016020">
    <property type="term" value="C:membrane"/>
    <property type="evidence" value="ECO:0007669"/>
    <property type="project" value="UniProtKB-SubCell"/>
</dbReference>
<dbReference type="GO" id="GO:0006814">
    <property type="term" value="P:sodium ion transport"/>
    <property type="evidence" value="ECO:0007669"/>
    <property type="project" value="UniProtKB-KW"/>
</dbReference>
<dbReference type="GeneID" id="33313776"/>
<evidence type="ECO:0000313" key="13">
    <source>
        <dbReference type="Proteomes" id="UP000197679"/>
    </source>
</evidence>
<name>A0A218NM66_9ARCH</name>
<dbReference type="KEGG" id="marh:Mia14_0218"/>
<dbReference type="PANTHER" id="PTHR43562:SF3">
    <property type="entry name" value="SODIUM ION_PROTON EXCHANGER (EUROFUNG)"/>
    <property type="match status" value="1"/>
</dbReference>